<dbReference type="GO" id="GO:0009279">
    <property type="term" value="C:cell outer membrane"/>
    <property type="evidence" value="ECO:0007669"/>
    <property type="project" value="UniProtKB-SubCell"/>
</dbReference>
<dbReference type="InterPro" id="IPR004845">
    <property type="entry name" value="T2SS_GspD_CS"/>
</dbReference>
<sequence length="355" mass="39399">MKKIMLYIGLCFIPSLFANPFYVENSDEAVQMEEDKEQESDFQIIDDDEYLKTISLKYVQAKDIVDTFTKGSGSLLEGGYLHFDKQTNSIIIKSNQATLQKLTQLVKKLDKPIKQVAIEARIVTISSEHLQELGVRWGMFGGVEKSHQFAGKLEGNGFAADNLNVNFPVLSNAASVVVQIASINNRLLDLELTALEQENNVEIIASPSLITTNENKASIKQGTEIAYPQRNNKGNVTRVEFRDAVLGLEVTPHFGQSDQILLDLLVTQNAPNSATVSSQQWVTIDKQEIQTQVLAKNGKTIVLGGIFQQITSKEKDGVPLLGSLPVLKHLFSHTKDKIAKRELVIFVTPHIINPQ</sequence>
<organism evidence="11 12">
    <name type="scientific">Phocoenobacter uteri</name>
    <dbReference type="NCBI Taxonomy" id="146806"/>
    <lineage>
        <taxon>Bacteria</taxon>
        <taxon>Pseudomonadati</taxon>
        <taxon>Pseudomonadota</taxon>
        <taxon>Gammaproteobacteria</taxon>
        <taxon>Pasteurellales</taxon>
        <taxon>Pasteurellaceae</taxon>
        <taxon>Phocoenobacter</taxon>
    </lineage>
</organism>
<keyword evidence="12" id="KW-1185">Reference proteome</keyword>
<gene>
    <name evidence="11" type="primary">pilQ</name>
    <name evidence="11" type="ORF">NCTC12872_00074</name>
</gene>
<dbReference type="Pfam" id="PF00263">
    <property type="entry name" value="Secretin"/>
    <property type="match status" value="1"/>
</dbReference>
<feature type="domain" description="NolW-like" evidence="10">
    <location>
        <begin position="52"/>
        <end position="115"/>
    </location>
</feature>
<comment type="similarity">
    <text evidence="2">Belongs to the bacterial secretin family. PilQ subfamily.</text>
</comment>
<dbReference type="Proteomes" id="UP000255417">
    <property type="component" value="Unassembled WGS sequence"/>
</dbReference>
<dbReference type="InterPro" id="IPR038591">
    <property type="entry name" value="NolW-like_sf"/>
</dbReference>
<dbReference type="Pfam" id="PF03958">
    <property type="entry name" value="Secretin_N"/>
    <property type="match status" value="1"/>
</dbReference>
<evidence type="ECO:0000259" key="9">
    <source>
        <dbReference type="Pfam" id="PF00263"/>
    </source>
</evidence>
<dbReference type="InterPro" id="IPR005644">
    <property type="entry name" value="NolW-like"/>
</dbReference>
<dbReference type="PRINTS" id="PR00811">
    <property type="entry name" value="BCTERIALGSPD"/>
</dbReference>
<dbReference type="GO" id="GO:0009306">
    <property type="term" value="P:protein secretion"/>
    <property type="evidence" value="ECO:0007669"/>
    <property type="project" value="InterPro"/>
</dbReference>
<evidence type="ECO:0000313" key="12">
    <source>
        <dbReference type="Proteomes" id="UP000255417"/>
    </source>
</evidence>
<evidence type="ECO:0000259" key="10">
    <source>
        <dbReference type="Pfam" id="PF03958"/>
    </source>
</evidence>
<dbReference type="RefSeq" id="WP_115314610.1">
    <property type="nucleotide sequence ID" value="NZ_LWIF01000001.1"/>
</dbReference>
<accession>A0A379C770</accession>
<protein>
    <submittedName>
        <fullName evidence="11">Type IV pilus biogenesis and competence protein pilQ</fullName>
    </submittedName>
</protein>
<dbReference type="PANTHER" id="PTHR30604">
    <property type="entry name" value="PROTEIN TRANSPORT PROTEIN HOFQ"/>
    <property type="match status" value="1"/>
</dbReference>
<evidence type="ECO:0000256" key="2">
    <source>
        <dbReference type="ARBA" id="ARBA00006304"/>
    </source>
</evidence>
<name>A0A379C770_9PAST</name>
<evidence type="ECO:0000256" key="4">
    <source>
        <dbReference type="ARBA" id="ARBA00022729"/>
    </source>
</evidence>
<feature type="signal peptide" evidence="8">
    <location>
        <begin position="1"/>
        <end position="18"/>
    </location>
</feature>
<dbReference type="NCBIfam" id="TIGR02515">
    <property type="entry name" value="IV_pilus_PilQ"/>
    <property type="match status" value="1"/>
</dbReference>
<evidence type="ECO:0000256" key="6">
    <source>
        <dbReference type="ARBA" id="ARBA00023237"/>
    </source>
</evidence>
<dbReference type="EMBL" id="UGTA01000001">
    <property type="protein sequence ID" value="SUB58124.1"/>
    <property type="molecule type" value="Genomic_DNA"/>
</dbReference>
<dbReference type="InterPro" id="IPR013355">
    <property type="entry name" value="Pilus_4_PilQ"/>
</dbReference>
<evidence type="ECO:0000256" key="8">
    <source>
        <dbReference type="SAM" id="SignalP"/>
    </source>
</evidence>
<dbReference type="PROSITE" id="PS00875">
    <property type="entry name" value="T2SP_D"/>
    <property type="match status" value="1"/>
</dbReference>
<reference evidence="11 12" key="1">
    <citation type="submission" date="2018-06" db="EMBL/GenBank/DDBJ databases">
        <authorList>
            <consortium name="Pathogen Informatics"/>
            <person name="Doyle S."/>
        </authorList>
    </citation>
    <scope>NUCLEOTIDE SEQUENCE [LARGE SCALE GENOMIC DNA]</scope>
    <source>
        <strain evidence="11 12">NCTC12872</strain>
    </source>
</reference>
<keyword evidence="6" id="KW-0998">Cell outer membrane</keyword>
<feature type="chain" id="PRO_5016590040" evidence="8">
    <location>
        <begin position="19"/>
        <end position="355"/>
    </location>
</feature>
<dbReference type="AlphaFoldDB" id="A0A379C770"/>
<dbReference type="InterPro" id="IPR004846">
    <property type="entry name" value="T2SS/T3SS_dom"/>
</dbReference>
<evidence type="ECO:0000256" key="1">
    <source>
        <dbReference type="ARBA" id="ARBA00004442"/>
    </source>
</evidence>
<dbReference type="Gene3D" id="3.30.1370.120">
    <property type="match status" value="1"/>
</dbReference>
<keyword evidence="3 7" id="KW-0813">Transport</keyword>
<keyword evidence="4 8" id="KW-0732">Signal</keyword>
<evidence type="ECO:0000256" key="7">
    <source>
        <dbReference type="RuleBase" id="RU004004"/>
    </source>
</evidence>
<dbReference type="PANTHER" id="PTHR30604:SF1">
    <property type="entry name" value="DNA UTILIZATION PROTEIN HOFQ"/>
    <property type="match status" value="1"/>
</dbReference>
<dbReference type="OrthoDB" id="9775455at2"/>
<evidence type="ECO:0000313" key="11">
    <source>
        <dbReference type="EMBL" id="SUB58124.1"/>
    </source>
</evidence>
<proteinExistence type="inferred from homology"/>
<evidence type="ECO:0000256" key="5">
    <source>
        <dbReference type="ARBA" id="ARBA00023136"/>
    </source>
</evidence>
<dbReference type="InterPro" id="IPR001775">
    <property type="entry name" value="GspD/PilQ"/>
</dbReference>
<evidence type="ECO:0000256" key="3">
    <source>
        <dbReference type="ARBA" id="ARBA00022448"/>
    </source>
</evidence>
<comment type="subcellular location">
    <subcellularLocation>
        <location evidence="1 7">Cell outer membrane</location>
    </subcellularLocation>
</comment>
<dbReference type="InterPro" id="IPR051808">
    <property type="entry name" value="Type_IV_pilus_biogenesis"/>
</dbReference>
<keyword evidence="5" id="KW-0472">Membrane</keyword>
<feature type="domain" description="Type II/III secretion system secretin-like" evidence="9">
    <location>
        <begin position="194"/>
        <end position="352"/>
    </location>
</feature>